<dbReference type="Proteomes" id="UP000765507">
    <property type="component" value="Unassembled WGS sequence"/>
</dbReference>
<name>A0A8T1SIR6_CHESE</name>
<proteinExistence type="predicted"/>
<keyword evidence="2" id="KW-1185">Reference proteome</keyword>
<feature type="non-terminal residue" evidence="1">
    <location>
        <position position="273"/>
    </location>
</feature>
<dbReference type="EMBL" id="JAHGAV010000199">
    <property type="protein sequence ID" value="KAG6928849.1"/>
    <property type="molecule type" value="Genomic_DNA"/>
</dbReference>
<organism evidence="1 2">
    <name type="scientific">Chelydra serpentina</name>
    <name type="common">Snapping turtle</name>
    <name type="synonym">Testudo serpentina</name>
    <dbReference type="NCBI Taxonomy" id="8475"/>
    <lineage>
        <taxon>Eukaryota</taxon>
        <taxon>Metazoa</taxon>
        <taxon>Chordata</taxon>
        <taxon>Craniata</taxon>
        <taxon>Vertebrata</taxon>
        <taxon>Euteleostomi</taxon>
        <taxon>Archelosauria</taxon>
        <taxon>Testudinata</taxon>
        <taxon>Testudines</taxon>
        <taxon>Cryptodira</taxon>
        <taxon>Durocryptodira</taxon>
        <taxon>Americhelydia</taxon>
        <taxon>Chelydroidea</taxon>
        <taxon>Chelydridae</taxon>
        <taxon>Chelydra</taxon>
    </lineage>
</organism>
<protein>
    <submittedName>
        <fullName evidence="1">Kruppel like factor 10</fullName>
    </submittedName>
</protein>
<accession>A0A8T1SIR6</accession>
<dbReference type="AlphaFoldDB" id="A0A8T1SIR6"/>
<reference evidence="1 2" key="1">
    <citation type="journal article" date="2020" name="G3 (Bethesda)">
        <title>Draft Genome of the Common Snapping Turtle, Chelydra serpentina, a Model for Phenotypic Plasticity in Reptiles.</title>
        <authorList>
            <person name="Das D."/>
            <person name="Singh S.K."/>
            <person name="Bierstedt J."/>
            <person name="Erickson A."/>
            <person name="Galli G.L.J."/>
            <person name="Crossley D.A. 2nd"/>
            <person name="Rhen T."/>
        </authorList>
    </citation>
    <scope>NUCLEOTIDE SEQUENCE [LARGE SCALE GENOMIC DNA]</scope>
    <source>
        <strain evidence="1">KW</strain>
    </source>
</reference>
<dbReference type="OrthoDB" id="4748970at2759"/>
<comment type="caution">
    <text evidence="1">The sequence shown here is derived from an EMBL/GenBank/DDBJ whole genome shotgun (WGS) entry which is preliminary data.</text>
</comment>
<evidence type="ECO:0000313" key="2">
    <source>
        <dbReference type="Proteomes" id="UP000765507"/>
    </source>
</evidence>
<gene>
    <name evidence="1" type="primary">KLF10</name>
    <name evidence="1" type="ORF">G0U57_006911</name>
</gene>
<sequence>MGSCEQKEENQGSGQRAPGVKALVNSCSSAAPSRTMLNFAASLYQQPAEEGIEMITEKQNNRRSWNNTAEKSDFEAVEALMSMSCNWKSDFKKYAELRPITPASDMSEETDDSLLPGAADFHAIPAFCLTPPYSPSDFEMSQVIHLPVAAPSAVQCRLFSDMLKPVPSATFKETEMSPAPRPMKAQATSVIRHTADAQLCNHRTCPVRAASVLKYQNNTSREINIQSNGTAKQNPPCAIVSPNRATYKSDKLPVLEEKTSTALAVGPLSLTSV</sequence>
<evidence type="ECO:0000313" key="1">
    <source>
        <dbReference type="EMBL" id="KAG6928849.1"/>
    </source>
</evidence>